<dbReference type="OrthoDB" id="10504232at2759"/>
<sequence length="114" mass="12046">MACVKLNICVSAARVCARSSGPKPVCAFSRVGLDEGVKRPVTCAAESGSQLSVAGDADSIASLTKALQQKDAEVQAGVEKYNQARAEAKKYVALYFILLVAALVMYCIATGRFR</sequence>
<protein>
    <submittedName>
        <fullName evidence="2">Uncharacterized protein</fullName>
    </submittedName>
</protein>
<keyword evidence="3" id="KW-1185">Reference proteome</keyword>
<gene>
    <name evidence="2" type="ORF">HYH02_008198</name>
</gene>
<feature type="transmembrane region" description="Helical" evidence="1">
    <location>
        <begin position="92"/>
        <end position="113"/>
    </location>
</feature>
<accession>A0A835WFQ8</accession>
<dbReference type="AlphaFoldDB" id="A0A835WFQ8"/>
<keyword evidence="1" id="KW-0812">Transmembrane</keyword>
<proteinExistence type="predicted"/>
<comment type="caution">
    <text evidence="2">The sequence shown here is derived from an EMBL/GenBank/DDBJ whole genome shotgun (WGS) entry which is preliminary data.</text>
</comment>
<evidence type="ECO:0000313" key="3">
    <source>
        <dbReference type="Proteomes" id="UP000613740"/>
    </source>
</evidence>
<evidence type="ECO:0000256" key="1">
    <source>
        <dbReference type="SAM" id="Phobius"/>
    </source>
</evidence>
<keyword evidence="1" id="KW-0472">Membrane</keyword>
<dbReference type="Proteomes" id="UP000613740">
    <property type="component" value="Unassembled WGS sequence"/>
</dbReference>
<organism evidence="2 3">
    <name type="scientific">Chlamydomonas schloesseri</name>
    <dbReference type="NCBI Taxonomy" id="2026947"/>
    <lineage>
        <taxon>Eukaryota</taxon>
        <taxon>Viridiplantae</taxon>
        <taxon>Chlorophyta</taxon>
        <taxon>core chlorophytes</taxon>
        <taxon>Chlorophyceae</taxon>
        <taxon>CS clade</taxon>
        <taxon>Chlamydomonadales</taxon>
        <taxon>Chlamydomonadaceae</taxon>
        <taxon>Chlamydomonas</taxon>
    </lineage>
</organism>
<reference evidence="2" key="1">
    <citation type="journal article" date="2020" name="bioRxiv">
        <title>Comparative genomics of Chlamydomonas.</title>
        <authorList>
            <person name="Craig R.J."/>
            <person name="Hasan A.R."/>
            <person name="Ness R.W."/>
            <person name="Keightley P.D."/>
        </authorList>
    </citation>
    <scope>NUCLEOTIDE SEQUENCE</scope>
    <source>
        <strain evidence="2">CCAP 11/173</strain>
    </source>
</reference>
<evidence type="ECO:0000313" key="2">
    <source>
        <dbReference type="EMBL" id="KAG2446623.1"/>
    </source>
</evidence>
<keyword evidence="1" id="KW-1133">Transmembrane helix</keyword>
<dbReference type="EMBL" id="JAEHOD010000025">
    <property type="protein sequence ID" value="KAG2446623.1"/>
    <property type="molecule type" value="Genomic_DNA"/>
</dbReference>
<name>A0A835WFQ8_9CHLO</name>